<organism evidence="2 3">
    <name type="scientific">Asanoa iriomotensis</name>
    <dbReference type="NCBI Taxonomy" id="234613"/>
    <lineage>
        <taxon>Bacteria</taxon>
        <taxon>Bacillati</taxon>
        <taxon>Actinomycetota</taxon>
        <taxon>Actinomycetes</taxon>
        <taxon>Micromonosporales</taxon>
        <taxon>Micromonosporaceae</taxon>
        <taxon>Asanoa</taxon>
    </lineage>
</organism>
<protein>
    <submittedName>
        <fullName evidence="2">Transporter</fullName>
    </submittedName>
</protein>
<name>A0ABQ4CBX0_9ACTN</name>
<keyword evidence="1" id="KW-0472">Membrane</keyword>
<sequence>MIRLALRQFRASAWTAAAGLGAVAAVVLATRPHLADAASAARRACAPAAQCPALSAFALDNTPARTVAGLVVIVAPALIGAFWGAPLVARELEAGTHRLVWAQSVRPARWLATKLAVAGTATVLATALLSALVTWWAGPLDDAAAAVYGTFDQRDLVPIGYALFALACGVTAGLVTRRTLPAMAVTLAGLVAARIVVTEWLRPLVAAPRVVSVPLDPDTTGYGAGGNILLGIGPSTLQPAPPDLPNAWIQSVHIVDSAGTPLTDQVLTAACPTIGGEGPGGPAGPVPEAVRQRMHDCVVRIGERYHQVVTYQPDGRYWTFQWWELALFTAATAVLIGYACRRLRRP</sequence>
<accession>A0ABQ4CBX0</accession>
<comment type="caution">
    <text evidence="2">The sequence shown here is derived from an EMBL/GenBank/DDBJ whole genome shotgun (WGS) entry which is preliminary data.</text>
</comment>
<keyword evidence="3" id="KW-1185">Reference proteome</keyword>
<feature type="transmembrane region" description="Helical" evidence="1">
    <location>
        <begin position="156"/>
        <end position="175"/>
    </location>
</feature>
<dbReference type="RefSeq" id="WP_203707077.1">
    <property type="nucleotide sequence ID" value="NZ_BONC01000063.1"/>
</dbReference>
<evidence type="ECO:0000256" key="1">
    <source>
        <dbReference type="SAM" id="Phobius"/>
    </source>
</evidence>
<evidence type="ECO:0000313" key="3">
    <source>
        <dbReference type="Proteomes" id="UP000624325"/>
    </source>
</evidence>
<feature type="transmembrane region" description="Helical" evidence="1">
    <location>
        <begin position="182"/>
        <end position="201"/>
    </location>
</feature>
<feature type="transmembrane region" description="Helical" evidence="1">
    <location>
        <begin position="67"/>
        <end position="89"/>
    </location>
</feature>
<dbReference type="EMBL" id="BONC01000063">
    <property type="protein sequence ID" value="GIF60259.1"/>
    <property type="molecule type" value="Genomic_DNA"/>
</dbReference>
<keyword evidence="1" id="KW-0812">Transmembrane</keyword>
<keyword evidence="1" id="KW-1133">Transmembrane helix</keyword>
<proteinExistence type="predicted"/>
<dbReference type="Proteomes" id="UP000624325">
    <property type="component" value="Unassembled WGS sequence"/>
</dbReference>
<feature type="transmembrane region" description="Helical" evidence="1">
    <location>
        <begin position="320"/>
        <end position="340"/>
    </location>
</feature>
<reference evidence="2 3" key="1">
    <citation type="submission" date="2021-01" db="EMBL/GenBank/DDBJ databases">
        <title>Whole genome shotgun sequence of Asanoa iriomotensis NBRC 100142.</title>
        <authorList>
            <person name="Komaki H."/>
            <person name="Tamura T."/>
        </authorList>
    </citation>
    <scope>NUCLEOTIDE SEQUENCE [LARGE SCALE GENOMIC DNA]</scope>
    <source>
        <strain evidence="2 3">NBRC 100142</strain>
    </source>
</reference>
<gene>
    <name evidence="2" type="ORF">Air01nite_63540</name>
</gene>
<feature type="transmembrane region" description="Helical" evidence="1">
    <location>
        <begin position="110"/>
        <end position="136"/>
    </location>
</feature>
<evidence type="ECO:0000313" key="2">
    <source>
        <dbReference type="EMBL" id="GIF60259.1"/>
    </source>
</evidence>